<evidence type="ECO:0000256" key="1">
    <source>
        <dbReference type="ARBA" id="ARBA00004196"/>
    </source>
</evidence>
<feature type="domain" description="Thioredoxin" evidence="4">
    <location>
        <begin position="260"/>
        <end position="403"/>
    </location>
</feature>
<dbReference type="PROSITE" id="PS51352">
    <property type="entry name" value="THIOREDOXIN_2"/>
    <property type="match status" value="1"/>
</dbReference>
<name>A0A0F5JE22_9BACT</name>
<dbReference type="STRING" id="927665.HMPREF1535_01966"/>
<dbReference type="Proteomes" id="UP000033047">
    <property type="component" value="Unassembled WGS sequence"/>
</dbReference>
<comment type="subcellular location">
    <subcellularLocation>
        <location evidence="1">Cell envelope</location>
    </subcellularLocation>
</comment>
<dbReference type="GO" id="GO:0030313">
    <property type="term" value="C:cell envelope"/>
    <property type="evidence" value="ECO:0007669"/>
    <property type="project" value="UniProtKB-SubCell"/>
</dbReference>
<evidence type="ECO:0000256" key="2">
    <source>
        <dbReference type="ARBA" id="ARBA00022748"/>
    </source>
</evidence>
<dbReference type="InterPro" id="IPR050553">
    <property type="entry name" value="Thioredoxin_ResA/DsbE_sf"/>
</dbReference>
<dbReference type="Pfam" id="PF08534">
    <property type="entry name" value="Redoxin"/>
    <property type="match status" value="1"/>
</dbReference>
<evidence type="ECO:0000313" key="5">
    <source>
        <dbReference type="EMBL" id="KKB55993.1"/>
    </source>
</evidence>
<evidence type="ECO:0000259" key="4">
    <source>
        <dbReference type="PROSITE" id="PS51352"/>
    </source>
</evidence>
<dbReference type="EMBL" id="AQHV01000011">
    <property type="protein sequence ID" value="KKB55993.1"/>
    <property type="molecule type" value="Genomic_DNA"/>
</dbReference>
<reference evidence="5 6" key="1">
    <citation type="submission" date="2013-04" db="EMBL/GenBank/DDBJ databases">
        <title>The Genome Sequence of Parabacteroides goldsteinii DSM 19448.</title>
        <authorList>
            <consortium name="The Broad Institute Genomics Platform"/>
            <person name="Earl A."/>
            <person name="Ward D."/>
            <person name="Feldgarden M."/>
            <person name="Gevers D."/>
            <person name="Martens E."/>
            <person name="Sakamoto M."/>
            <person name="Benno Y."/>
            <person name="Song Y."/>
            <person name="Liu C."/>
            <person name="Lee J."/>
            <person name="Bolanos M."/>
            <person name="Vaisanen M.L."/>
            <person name="Finegold S.M."/>
            <person name="Walker B."/>
            <person name="Young S."/>
            <person name="Zeng Q."/>
            <person name="Gargeya S."/>
            <person name="Fitzgerald M."/>
            <person name="Haas B."/>
            <person name="Abouelleil A."/>
            <person name="Allen A.W."/>
            <person name="Alvarado L."/>
            <person name="Arachchi H.M."/>
            <person name="Berlin A.M."/>
            <person name="Chapman S.B."/>
            <person name="Gainer-Dewar J."/>
            <person name="Goldberg J."/>
            <person name="Griggs A."/>
            <person name="Gujja S."/>
            <person name="Hansen M."/>
            <person name="Howarth C."/>
            <person name="Imamovic A."/>
            <person name="Ireland A."/>
            <person name="Larimer J."/>
            <person name="McCowan C."/>
            <person name="Murphy C."/>
            <person name="Pearson M."/>
            <person name="Poon T.W."/>
            <person name="Priest M."/>
            <person name="Roberts A."/>
            <person name="Saif S."/>
            <person name="Shea T."/>
            <person name="Sisk P."/>
            <person name="Sykes S."/>
            <person name="Wortman J."/>
            <person name="Nusbaum C."/>
            <person name="Birren B."/>
        </authorList>
    </citation>
    <scope>NUCLEOTIDE SEQUENCE [LARGE SCALE GENOMIC DNA]</scope>
    <source>
        <strain evidence="5 6">DSM 19448</strain>
    </source>
</reference>
<gene>
    <name evidence="5" type="ORF">HMPREF1535_01966</name>
</gene>
<dbReference type="InterPro" id="IPR017937">
    <property type="entry name" value="Thioredoxin_CS"/>
</dbReference>
<dbReference type="RefSeq" id="WP_046145981.1">
    <property type="nucleotide sequence ID" value="NZ_KQ033912.1"/>
</dbReference>
<organism evidence="5 6">
    <name type="scientific">Parabacteroides goldsteinii DSM 19448 = WAL 12034</name>
    <dbReference type="NCBI Taxonomy" id="927665"/>
    <lineage>
        <taxon>Bacteria</taxon>
        <taxon>Pseudomonadati</taxon>
        <taxon>Bacteroidota</taxon>
        <taxon>Bacteroidia</taxon>
        <taxon>Bacteroidales</taxon>
        <taxon>Tannerellaceae</taxon>
        <taxon>Parabacteroides</taxon>
    </lineage>
</organism>
<dbReference type="AlphaFoldDB" id="A0A0F5JE22"/>
<keyword evidence="2" id="KW-0201">Cytochrome c-type biogenesis</keyword>
<dbReference type="SUPFAM" id="SSF52833">
    <property type="entry name" value="Thioredoxin-like"/>
    <property type="match status" value="1"/>
</dbReference>
<comment type="caution">
    <text evidence="5">The sequence shown here is derived from an EMBL/GenBank/DDBJ whole genome shotgun (WGS) entry which is preliminary data.</text>
</comment>
<keyword evidence="3" id="KW-0676">Redox-active center</keyword>
<dbReference type="HOGENOM" id="CLU_057105_0_0_10"/>
<dbReference type="PANTHER" id="PTHR42852:SF17">
    <property type="entry name" value="THIOREDOXIN-LIKE PROTEIN HI_1115"/>
    <property type="match status" value="1"/>
</dbReference>
<proteinExistence type="predicted"/>
<dbReference type="InterPro" id="IPR013740">
    <property type="entry name" value="Redoxin"/>
</dbReference>
<dbReference type="InterPro" id="IPR013766">
    <property type="entry name" value="Thioredoxin_domain"/>
</dbReference>
<dbReference type="PROSITE" id="PS00194">
    <property type="entry name" value="THIOREDOXIN_1"/>
    <property type="match status" value="1"/>
</dbReference>
<dbReference type="PATRIC" id="fig|927665.4.peg.2016"/>
<dbReference type="GO" id="GO:0017004">
    <property type="term" value="P:cytochrome complex assembly"/>
    <property type="evidence" value="ECO:0007669"/>
    <property type="project" value="UniProtKB-KW"/>
</dbReference>
<evidence type="ECO:0000313" key="6">
    <source>
        <dbReference type="Proteomes" id="UP000033047"/>
    </source>
</evidence>
<dbReference type="GO" id="GO:0016491">
    <property type="term" value="F:oxidoreductase activity"/>
    <property type="evidence" value="ECO:0007669"/>
    <property type="project" value="InterPro"/>
</dbReference>
<dbReference type="CDD" id="cd02966">
    <property type="entry name" value="TlpA_like_family"/>
    <property type="match status" value="1"/>
</dbReference>
<dbReference type="PANTHER" id="PTHR42852">
    <property type="entry name" value="THIOL:DISULFIDE INTERCHANGE PROTEIN DSBE"/>
    <property type="match status" value="1"/>
</dbReference>
<dbReference type="InterPro" id="IPR036249">
    <property type="entry name" value="Thioredoxin-like_sf"/>
</dbReference>
<protein>
    <recommendedName>
        <fullName evidence="4">Thioredoxin domain-containing protein</fullName>
    </recommendedName>
</protein>
<evidence type="ECO:0000256" key="3">
    <source>
        <dbReference type="ARBA" id="ARBA00023284"/>
    </source>
</evidence>
<dbReference type="Gene3D" id="3.40.30.10">
    <property type="entry name" value="Glutaredoxin"/>
    <property type="match status" value="1"/>
</dbReference>
<sequence>MRTKLLFIVLFLSAVMTGNGTEDRSEYLRKVLDNLEKIKTATYRLQSEAWEPGDTIPGYSVYTFVEEYDNPADTAVGASYADYSDAEKKQISSCYDGYVRLSFYHDKHGVMVDDFTRRNLPFRLVGVGTPYFNYAKNIIKYVLTTQDSISVDMKDCGDEYLLSLVINEDVQVEFFGRPYHLPKPPFYQDPTSIYEVHIRKSDNLPYKVRREMSHNITEYTYIEGQFNTLSAKGITASDYIPADYEVREYGKKYDTKPEVNITGQKAPDWTLTDTKDLQVSLSDLSSKVIVMEFTGIGCGPCAASIPFLNKLKETYSAEQLTVLAVEIWNRKMPSLQNYANRQHINYLFLAGNDEIVNTYLNGDRGVPFFFILDENRVIKRIIKGYNLEHTGKEITQAIDELLKSN</sequence>
<accession>A0A0F5JE22</accession>